<feature type="domain" description="Chorismate-utilising enzyme C-terminal" evidence="3">
    <location>
        <begin position="192"/>
        <end position="445"/>
    </location>
</feature>
<dbReference type="EC" id="2.6.1.85" evidence="1"/>
<name>A0A5C8LYV3_9GAMM</name>
<dbReference type="GO" id="GO:0046820">
    <property type="term" value="F:4-amino-4-deoxychorismate synthase activity"/>
    <property type="evidence" value="ECO:0007669"/>
    <property type="project" value="UniProtKB-EC"/>
</dbReference>
<dbReference type="SUPFAM" id="SSF56322">
    <property type="entry name" value="ADC synthase"/>
    <property type="match status" value="1"/>
</dbReference>
<dbReference type="OrthoDB" id="9803598at2"/>
<dbReference type="GO" id="GO:0000162">
    <property type="term" value="P:L-tryptophan biosynthetic process"/>
    <property type="evidence" value="ECO:0007669"/>
    <property type="project" value="TreeGrafter"/>
</dbReference>
<evidence type="ECO:0000256" key="2">
    <source>
        <dbReference type="ARBA" id="ARBA00022679"/>
    </source>
</evidence>
<evidence type="ECO:0000256" key="1">
    <source>
        <dbReference type="ARBA" id="ARBA00013139"/>
    </source>
</evidence>
<evidence type="ECO:0000313" key="6">
    <source>
        <dbReference type="Proteomes" id="UP000321814"/>
    </source>
</evidence>
<dbReference type="InterPro" id="IPR006805">
    <property type="entry name" value="Anth_synth_I_N"/>
</dbReference>
<comment type="caution">
    <text evidence="5">The sequence shown here is derived from an EMBL/GenBank/DDBJ whole genome shotgun (WGS) entry which is preliminary data.</text>
</comment>
<sequence>MSQFLKLDAKVPHLLEYFSAVASEPWAMLLDSAASNHVNSRFDILVARPVATLVYQQGQLIQTERGQPQLLQMDPFGALQQLIHTYFPDTPTLSDHADLPFIGGALGYFAYDLGTVIEPVPQATDAGTLLPDMAVGIYLWALILDKQQQQLWYVDYRGNAAAHWTENAALFNNTADITPFELTTKWQANMDKTSYSQKFDQVQNYLKSGDCYQINLAQRFEASYSGDEWQAYLTLRSKNAAPFSAFLRLPQGAVLSLSPERFLQLKAGQVETKPIKGTRPRFADAQLDKQSADELQTAPKDRAENVMIVDLLRNDLGKHCVPGSVKVPALFAIESFPAVHHLVSTITGTLSPSADACDLLRGAFPGGSITGAPKVRAMQIIAELEPNSRSVYCGAVGYINSCGDMDSNIAIRTLVMAQGKAYCWAGGGIVADSQVDAEYAETFHKVNKILPLLTETTSALMG</sequence>
<dbReference type="InterPro" id="IPR015890">
    <property type="entry name" value="Chorismate_C"/>
</dbReference>
<evidence type="ECO:0000313" key="5">
    <source>
        <dbReference type="EMBL" id="TXK81524.1"/>
    </source>
</evidence>
<dbReference type="InterPro" id="IPR019999">
    <property type="entry name" value="Anth_synth_I-like"/>
</dbReference>
<dbReference type="AlphaFoldDB" id="A0A5C8LYV3"/>
<organism evidence="5 6">
    <name type="scientific">Rheinheimera tangshanensis</name>
    <dbReference type="NCBI Taxonomy" id="400153"/>
    <lineage>
        <taxon>Bacteria</taxon>
        <taxon>Pseudomonadati</taxon>
        <taxon>Pseudomonadota</taxon>
        <taxon>Gammaproteobacteria</taxon>
        <taxon>Chromatiales</taxon>
        <taxon>Chromatiaceae</taxon>
        <taxon>Rheinheimera</taxon>
    </lineage>
</organism>
<dbReference type="Pfam" id="PF04715">
    <property type="entry name" value="Anth_synt_I_N"/>
    <property type="match status" value="1"/>
</dbReference>
<dbReference type="PRINTS" id="PR00095">
    <property type="entry name" value="ANTSNTHASEI"/>
</dbReference>
<dbReference type="Pfam" id="PF00425">
    <property type="entry name" value="Chorismate_bind"/>
    <property type="match status" value="1"/>
</dbReference>
<reference evidence="5 6" key="1">
    <citation type="submission" date="2019-08" db="EMBL/GenBank/DDBJ databases">
        <title>Draft genome analysis of Rheinheimera tangshanensis isolated from the roots of fresh rice plants (Oryza sativa).</title>
        <authorList>
            <person name="Yu Q."/>
            <person name="Qi Y."/>
            <person name="Zhang H."/>
            <person name="Pu J."/>
        </authorList>
    </citation>
    <scope>NUCLEOTIDE SEQUENCE [LARGE SCALE GENOMIC DNA]</scope>
    <source>
        <strain evidence="5 6">JA3-B52</strain>
    </source>
</reference>
<evidence type="ECO:0000259" key="3">
    <source>
        <dbReference type="Pfam" id="PF00425"/>
    </source>
</evidence>
<dbReference type="NCBIfam" id="TIGR00553">
    <property type="entry name" value="pabB"/>
    <property type="match status" value="1"/>
</dbReference>
<keyword evidence="5" id="KW-0032">Aminotransferase</keyword>
<feature type="domain" description="Anthranilate synthase component I N-terminal" evidence="4">
    <location>
        <begin position="15"/>
        <end position="152"/>
    </location>
</feature>
<dbReference type="GO" id="GO:0009396">
    <property type="term" value="P:folic acid-containing compound biosynthetic process"/>
    <property type="evidence" value="ECO:0007669"/>
    <property type="project" value="InterPro"/>
</dbReference>
<evidence type="ECO:0000259" key="4">
    <source>
        <dbReference type="Pfam" id="PF04715"/>
    </source>
</evidence>
<gene>
    <name evidence="5" type="primary">pabB</name>
    <name evidence="5" type="ORF">FU839_06315</name>
</gene>
<dbReference type="Gene3D" id="3.60.120.10">
    <property type="entry name" value="Anthranilate synthase"/>
    <property type="match status" value="1"/>
</dbReference>
<dbReference type="Proteomes" id="UP000321814">
    <property type="component" value="Unassembled WGS sequence"/>
</dbReference>
<protein>
    <recommendedName>
        <fullName evidence="1">aminodeoxychorismate synthase</fullName>
        <ecNumber evidence="1">2.6.1.85</ecNumber>
    </recommendedName>
</protein>
<dbReference type="PANTHER" id="PTHR11236:SF50">
    <property type="entry name" value="AMINODEOXYCHORISMATE SYNTHASE COMPONENT 1"/>
    <property type="match status" value="1"/>
</dbReference>
<dbReference type="InterPro" id="IPR005802">
    <property type="entry name" value="ADC_synth_comp_1"/>
</dbReference>
<dbReference type="EMBL" id="VRLR01000003">
    <property type="protein sequence ID" value="TXK81524.1"/>
    <property type="molecule type" value="Genomic_DNA"/>
</dbReference>
<proteinExistence type="predicted"/>
<accession>A0A5C8LYV3</accession>
<keyword evidence="6" id="KW-1185">Reference proteome</keyword>
<dbReference type="InterPro" id="IPR005801">
    <property type="entry name" value="ADC_synthase"/>
</dbReference>
<keyword evidence="2 5" id="KW-0808">Transferase</keyword>
<dbReference type="RefSeq" id="WP_147903687.1">
    <property type="nucleotide sequence ID" value="NZ_BAAAGC010000008.1"/>
</dbReference>
<dbReference type="PANTHER" id="PTHR11236">
    <property type="entry name" value="AMINOBENZOATE/ANTHRANILATE SYNTHASE"/>
    <property type="match status" value="1"/>
</dbReference>